<name>A0A087SXU8_STEMI</name>
<evidence type="ECO:0000313" key="2">
    <source>
        <dbReference type="Proteomes" id="UP000054359"/>
    </source>
</evidence>
<organism evidence="1 2">
    <name type="scientific">Stegodyphus mimosarum</name>
    <name type="common">African social velvet spider</name>
    <dbReference type="NCBI Taxonomy" id="407821"/>
    <lineage>
        <taxon>Eukaryota</taxon>
        <taxon>Metazoa</taxon>
        <taxon>Ecdysozoa</taxon>
        <taxon>Arthropoda</taxon>
        <taxon>Chelicerata</taxon>
        <taxon>Arachnida</taxon>
        <taxon>Araneae</taxon>
        <taxon>Araneomorphae</taxon>
        <taxon>Entelegynae</taxon>
        <taxon>Eresoidea</taxon>
        <taxon>Eresidae</taxon>
        <taxon>Stegodyphus</taxon>
    </lineage>
</organism>
<gene>
    <name evidence="1" type="ORF">X975_24916</name>
</gene>
<dbReference type="OrthoDB" id="9837000at2759"/>
<accession>A0A087SXU8</accession>
<keyword evidence="2" id="KW-1185">Reference proteome</keyword>
<reference evidence="1 2" key="1">
    <citation type="submission" date="2013-11" db="EMBL/GenBank/DDBJ databases">
        <title>Genome sequencing of Stegodyphus mimosarum.</title>
        <authorList>
            <person name="Bechsgaard J."/>
        </authorList>
    </citation>
    <scope>NUCLEOTIDE SEQUENCE [LARGE SCALE GENOMIC DNA]</scope>
</reference>
<dbReference type="AlphaFoldDB" id="A0A087SXU8"/>
<dbReference type="STRING" id="407821.A0A087SXU8"/>
<dbReference type="Proteomes" id="UP000054359">
    <property type="component" value="Unassembled WGS sequence"/>
</dbReference>
<sequence>MTMTFQAHDGHGARSEELHRHILRSHLAYLNQEETPAKLEQRRNLESLISEFLCVVAHSAKFTFVEVANILNQSIEKNPNFSAYKAASAFEALEKYATNLISH</sequence>
<evidence type="ECO:0000313" key="1">
    <source>
        <dbReference type="EMBL" id="KFM57687.1"/>
    </source>
</evidence>
<dbReference type="Gene3D" id="1.20.58.2190">
    <property type="match status" value="1"/>
</dbReference>
<proteinExistence type="predicted"/>
<dbReference type="EMBL" id="KK112448">
    <property type="protein sequence ID" value="KFM57687.1"/>
    <property type="molecule type" value="Genomic_DNA"/>
</dbReference>
<feature type="non-terminal residue" evidence="1">
    <location>
        <position position="103"/>
    </location>
</feature>
<protein>
    <submittedName>
        <fullName evidence="1">Protein tamozhennic</fullName>
    </submittedName>
</protein>